<evidence type="ECO:0000313" key="7">
    <source>
        <dbReference type="Proteomes" id="UP000648187"/>
    </source>
</evidence>
<feature type="domain" description="HTH CENPB-type" evidence="5">
    <location>
        <begin position="133"/>
        <end position="208"/>
    </location>
</feature>
<dbReference type="AlphaFoldDB" id="A0A835G6H3"/>
<proteinExistence type="predicted"/>
<evidence type="ECO:0000259" key="5">
    <source>
        <dbReference type="PROSITE" id="PS51253"/>
    </source>
</evidence>
<evidence type="ECO:0000313" key="6">
    <source>
        <dbReference type="EMBL" id="KAF9409887.1"/>
    </source>
</evidence>
<evidence type="ECO:0000256" key="4">
    <source>
        <dbReference type="SAM" id="MobiDB-lite"/>
    </source>
</evidence>
<dbReference type="Pfam" id="PF05225">
    <property type="entry name" value="HTH_psq"/>
    <property type="match status" value="1"/>
</dbReference>
<dbReference type="GO" id="GO:0003677">
    <property type="term" value="F:DNA binding"/>
    <property type="evidence" value="ECO:0007669"/>
    <property type="project" value="UniProtKB-KW"/>
</dbReference>
<evidence type="ECO:0000256" key="1">
    <source>
        <dbReference type="ARBA" id="ARBA00004123"/>
    </source>
</evidence>
<feature type="region of interest" description="Disordered" evidence="4">
    <location>
        <begin position="1"/>
        <end position="25"/>
    </location>
</feature>
<organism evidence="6 7">
    <name type="scientific">Spodoptera exigua</name>
    <name type="common">Beet armyworm</name>
    <name type="synonym">Noctua fulgens</name>
    <dbReference type="NCBI Taxonomy" id="7107"/>
    <lineage>
        <taxon>Eukaryota</taxon>
        <taxon>Metazoa</taxon>
        <taxon>Ecdysozoa</taxon>
        <taxon>Arthropoda</taxon>
        <taxon>Hexapoda</taxon>
        <taxon>Insecta</taxon>
        <taxon>Pterygota</taxon>
        <taxon>Neoptera</taxon>
        <taxon>Endopterygota</taxon>
        <taxon>Lepidoptera</taxon>
        <taxon>Glossata</taxon>
        <taxon>Ditrysia</taxon>
        <taxon>Noctuoidea</taxon>
        <taxon>Noctuidae</taxon>
        <taxon>Amphipyrinae</taxon>
        <taxon>Spodoptera</taxon>
    </lineage>
</organism>
<keyword evidence="2" id="KW-0238">DNA-binding</keyword>
<keyword evidence="7" id="KW-1185">Reference proteome</keyword>
<evidence type="ECO:0000256" key="2">
    <source>
        <dbReference type="ARBA" id="ARBA00023125"/>
    </source>
</evidence>
<keyword evidence="3" id="KW-0539">Nucleus</keyword>
<accession>A0A835G6H3</accession>
<feature type="compositionally biased region" description="Polar residues" evidence="4">
    <location>
        <begin position="508"/>
        <end position="517"/>
    </location>
</feature>
<protein>
    <recommendedName>
        <fullName evidence="5">HTH CENPB-type domain-containing protein</fullName>
    </recommendedName>
</protein>
<comment type="subcellular location">
    <subcellularLocation>
        <location evidence="1">Nucleus</location>
    </subcellularLocation>
</comment>
<gene>
    <name evidence="6" type="ORF">HW555_010858</name>
</gene>
<dbReference type="InterPro" id="IPR006600">
    <property type="entry name" value="HTH_CenpB_DNA-bd_dom"/>
</dbReference>
<evidence type="ECO:0000256" key="3">
    <source>
        <dbReference type="ARBA" id="ARBA00023242"/>
    </source>
</evidence>
<comment type="caution">
    <text evidence="6">The sequence shown here is derived from an EMBL/GenBank/DDBJ whole genome shotgun (WGS) entry which is preliminary data.</text>
</comment>
<feature type="compositionally biased region" description="Polar residues" evidence="4">
    <location>
        <begin position="334"/>
        <end position="344"/>
    </location>
</feature>
<name>A0A835G6H3_SPOEX</name>
<feature type="region of interest" description="Disordered" evidence="4">
    <location>
        <begin position="502"/>
        <end position="524"/>
    </location>
</feature>
<dbReference type="PROSITE" id="PS51253">
    <property type="entry name" value="HTH_CENPB"/>
    <property type="match status" value="1"/>
</dbReference>
<feature type="region of interest" description="Disordered" evidence="4">
    <location>
        <begin position="605"/>
        <end position="628"/>
    </location>
</feature>
<dbReference type="InterPro" id="IPR050863">
    <property type="entry name" value="CenT-Element_Derived"/>
</dbReference>
<dbReference type="Proteomes" id="UP000648187">
    <property type="component" value="Unassembled WGS sequence"/>
</dbReference>
<dbReference type="EMBL" id="JACKWZ010000290">
    <property type="protein sequence ID" value="KAF9409887.1"/>
    <property type="molecule type" value="Genomic_DNA"/>
</dbReference>
<reference evidence="6" key="1">
    <citation type="submission" date="2020-08" db="EMBL/GenBank/DDBJ databases">
        <title>Spodoptera exigua strain:BAW_Kor-Di-RS1 Genome sequencing and assembly.</title>
        <authorList>
            <person name="Kim J."/>
            <person name="Nam H.Y."/>
            <person name="Kwon M."/>
            <person name="Choi J.H."/>
            <person name="Cho S.R."/>
            <person name="Kim G.-H."/>
        </authorList>
    </citation>
    <scope>NUCLEOTIDE SEQUENCE</scope>
    <source>
        <strain evidence="6">BAW_Kor-Di-RS1</strain>
        <tissue evidence="6">Whole-body</tissue>
    </source>
</reference>
<dbReference type="InterPro" id="IPR007889">
    <property type="entry name" value="HTH_Psq"/>
</dbReference>
<dbReference type="GO" id="GO:0005634">
    <property type="term" value="C:nucleus"/>
    <property type="evidence" value="ECO:0007669"/>
    <property type="project" value="UniProtKB-SubCell"/>
</dbReference>
<dbReference type="Gene3D" id="1.10.10.60">
    <property type="entry name" value="Homeodomain-like"/>
    <property type="match status" value="1"/>
</dbReference>
<dbReference type="PANTHER" id="PTHR19303:SF74">
    <property type="entry name" value="POGO TRANSPOSABLE ELEMENT WITH KRAB DOMAIN"/>
    <property type="match status" value="1"/>
</dbReference>
<dbReference type="SUPFAM" id="SSF46689">
    <property type="entry name" value="Homeodomain-like"/>
    <property type="match status" value="1"/>
</dbReference>
<dbReference type="PANTHER" id="PTHR19303">
    <property type="entry name" value="TRANSPOSON"/>
    <property type="match status" value="1"/>
</dbReference>
<dbReference type="Pfam" id="PF03221">
    <property type="entry name" value="HTH_Tnp_Tc5"/>
    <property type="match status" value="1"/>
</dbReference>
<feature type="region of interest" description="Disordered" evidence="4">
    <location>
        <begin position="321"/>
        <end position="353"/>
    </location>
</feature>
<dbReference type="SMART" id="SM00674">
    <property type="entry name" value="CENPB"/>
    <property type="match status" value="1"/>
</dbReference>
<dbReference type="InterPro" id="IPR009057">
    <property type="entry name" value="Homeodomain-like_sf"/>
</dbReference>
<feature type="compositionally biased region" description="Basic residues" evidence="4">
    <location>
        <begin position="610"/>
        <end position="622"/>
    </location>
</feature>
<sequence>MAKILVHSSGTRRKDTTRKPAVPSSNRFGILPKLPTPMTVSKCTNIFTSIDSLYGRKDSYKEAERSCIMALFKSLTFGTLIMEPQKRKQYASAQLEAALLAINEGTSIYEASKTYGIPRTTLRDKRNNKYINEHCGKQTVLTKEEEKRLVDWIFYLGKSGFPVTKDQLLETVAKLVENLNRSNPFKDGVPGKGWFLKFMARHPTISRRITQNLPTSRSHITEEAVRAWFNRVHSYFEQNNLLDVLEDPSRIFNCDETGFFLCPKGKQVLVRRGSKKVYSRVANDEKECLTVLNGFQCCGLYPFGPDNVNYDKLLTKNANATSEESGDNADDISSHGSSTVTGNEKSVDDTEKFKQQFERRLSPEVLLMFQKSGSVWNGDETYKKLFEFWRDINPIDNTPLQQTFDNNLELGDTTLVNNIGEEETLTYEVSASGCLVPNRFNTVSNNVLMFPMDELLSPIISKESDTISLLSTQPESNLLEYVNEIPPKTITPSTDCVKELNSEDHNARTSTPKQSNKNHSDEPMLLLNKSHSDDTLFTTVNNETPCKSIQNSSHSRFIPKELNLTTPFKNALFFPKVDTKSNKRVSKKITPTVAISDEFMEYQKKAEEKKHRKKKRKKYGKKNYKEIK</sequence>